<feature type="domain" description="YoaR-like putative peptidoglycan binding" evidence="2">
    <location>
        <begin position="415"/>
        <end position="506"/>
    </location>
</feature>
<dbReference type="EMBL" id="OCNK01000002">
    <property type="protein sequence ID" value="SOD99210.1"/>
    <property type="molecule type" value="Genomic_DNA"/>
</dbReference>
<dbReference type="PANTHER" id="PTHR35788">
    <property type="entry name" value="EXPORTED PROTEIN-RELATED"/>
    <property type="match status" value="1"/>
</dbReference>
<feature type="compositionally biased region" description="Basic and acidic residues" evidence="1">
    <location>
        <begin position="122"/>
        <end position="131"/>
    </location>
</feature>
<name>A0A286GUP5_9ACTN</name>
<dbReference type="RefSeq" id="WP_235003314.1">
    <property type="nucleotide sequence ID" value="NZ_OCNK01000002.1"/>
</dbReference>
<feature type="compositionally biased region" description="Pro residues" evidence="1">
    <location>
        <begin position="50"/>
        <end position="68"/>
    </location>
</feature>
<protein>
    <submittedName>
        <fullName evidence="3">Vancomycin resistance protein YoaR, contains peptidoglycan-binding and VanW domains</fullName>
    </submittedName>
</protein>
<organism evidence="3 4">
    <name type="scientific">Blastococcus haudaquaticus</name>
    <dbReference type="NCBI Taxonomy" id="1938745"/>
    <lineage>
        <taxon>Bacteria</taxon>
        <taxon>Bacillati</taxon>
        <taxon>Actinomycetota</taxon>
        <taxon>Actinomycetes</taxon>
        <taxon>Geodermatophilales</taxon>
        <taxon>Geodermatophilaceae</taxon>
        <taxon>Blastococcus</taxon>
    </lineage>
</organism>
<dbReference type="InterPro" id="IPR052913">
    <property type="entry name" value="Glycopeptide_resist_protein"/>
</dbReference>
<feature type="compositionally biased region" description="Basic and acidic residues" evidence="1">
    <location>
        <begin position="10"/>
        <end position="42"/>
    </location>
</feature>
<dbReference type="Pfam" id="PF12229">
    <property type="entry name" value="PG_binding_4"/>
    <property type="match status" value="2"/>
</dbReference>
<dbReference type="InterPro" id="IPR007391">
    <property type="entry name" value="Vancomycin_resist_VanW"/>
</dbReference>
<reference evidence="4" key="1">
    <citation type="submission" date="2017-09" db="EMBL/GenBank/DDBJ databases">
        <authorList>
            <person name="Varghese N."/>
            <person name="Submissions S."/>
        </authorList>
    </citation>
    <scope>NUCLEOTIDE SEQUENCE [LARGE SCALE GENOMIC DNA]</scope>
    <source>
        <strain evidence="4">DSM 44270</strain>
    </source>
</reference>
<dbReference type="Pfam" id="PF04294">
    <property type="entry name" value="VanW"/>
    <property type="match status" value="1"/>
</dbReference>
<feature type="domain" description="YoaR-like putative peptidoglycan binding" evidence="2">
    <location>
        <begin position="291"/>
        <end position="367"/>
    </location>
</feature>
<feature type="region of interest" description="Disordered" evidence="1">
    <location>
        <begin position="687"/>
        <end position="706"/>
    </location>
</feature>
<feature type="region of interest" description="Disordered" evidence="1">
    <location>
        <begin position="1"/>
        <end position="185"/>
    </location>
</feature>
<dbReference type="Proteomes" id="UP000219482">
    <property type="component" value="Unassembled WGS sequence"/>
</dbReference>
<evidence type="ECO:0000259" key="2">
    <source>
        <dbReference type="Pfam" id="PF12229"/>
    </source>
</evidence>
<dbReference type="InterPro" id="IPR022029">
    <property type="entry name" value="YoaR-like_PG-bd"/>
</dbReference>
<evidence type="ECO:0000313" key="3">
    <source>
        <dbReference type="EMBL" id="SOD99210.1"/>
    </source>
</evidence>
<feature type="compositionally biased region" description="Pro residues" evidence="1">
    <location>
        <begin position="169"/>
        <end position="181"/>
    </location>
</feature>
<keyword evidence="4" id="KW-1185">Reference proteome</keyword>
<evidence type="ECO:0000313" key="4">
    <source>
        <dbReference type="Proteomes" id="UP000219482"/>
    </source>
</evidence>
<dbReference type="PANTHER" id="PTHR35788:SF1">
    <property type="entry name" value="EXPORTED PROTEIN"/>
    <property type="match status" value="1"/>
</dbReference>
<feature type="compositionally biased region" description="Basic and acidic residues" evidence="1">
    <location>
        <begin position="78"/>
        <end position="89"/>
    </location>
</feature>
<gene>
    <name evidence="3" type="ORF">SAMN06272739_2204</name>
</gene>
<accession>A0A286GUP5</accession>
<proteinExistence type="predicted"/>
<evidence type="ECO:0000256" key="1">
    <source>
        <dbReference type="SAM" id="MobiDB-lite"/>
    </source>
</evidence>
<dbReference type="AlphaFoldDB" id="A0A286GUP5"/>
<sequence length="760" mass="79795">MPQHPATPDDTVHDDALHDDALHDDTVHDVHDVHDATVRMRPDGAGGRPTPEPSPEPPLEPSPEPSPEPLHQQTRSVPVEDHEDTRPVTRDWLLGAPDTGSQPVAGPAQEEDRSTQALDYSDPGRPDEDRSTQALDWSGAGRPDDETSLPTTPVETLLREDGASGPQTPSGPPPGDEPPADGPRGPWWRRRAVLVPAGAVVVLAAAYGADLLIASGDIPRSTTVAGVDIGGLSPAAASEVLEEELAPRVNAEHQVRAGDVTAPFSPLTAGITLDVGATIDSADDQPLNPWTRVTTLFSDRDVEPTFTGEETALGAQIDALAEQVDRAPVDASIVIEDATPAVTEPADGRALDRDGTAEAVFAALRSGADPSTPIDVPVDVTPVNVDRAEAQRVLDETVTPALSAPVTVSTQESSDTAEVSVEAIAASLTFTPQEDGVLAVAVDPVALQTALGDELAVFGSGAEDARFDVSGGAVTIVPSVDGTGVAPTTLAEQLLPVLTQPEPRTVTAQLGPVPADFTTEEAQALGIKEEIGSFTTNIGNAASGTNIRVVAEEVDGAVVMPGETFSLNGFTGPRGLAQGYVEAGVINNGTFTTAVGGGISQFATTMFNAVFFSGMEDVFHKPHSYYISRYPAGREATVYYDSIDLKWRNDSDTGVYIDTAWTPGTITVTFYGTKRYEIESVSSDRFNQRSPVVQEKPDDGTCKAQGGSTGFDITVTRIFRDLSSGAEVKRENFQTRYAAEPVIRCIAAPEPEAPPATPGG</sequence>